<name>E8U9X6_DEIML</name>
<keyword evidence="1" id="KW-1133">Transmembrane helix</keyword>
<dbReference type="AlphaFoldDB" id="E8U9X6"/>
<feature type="transmembrane region" description="Helical" evidence="1">
    <location>
        <begin position="35"/>
        <end position="51"/>
    </location>
</feature>
<accession>E8U9X6</accession>
<dbReference type="RefSeq" id="WP_013557370.1">
    <property type="nucleotide sequence ID" value="NC_014958.1"/>
</dbReference>
<evidence type="ECO:0000313" key="3">
    <source>
        <dbReference type="Proteomes" id="UP000008635"/>
    </source>
</evidence>
<keyword evidence="1" id="KW-0472">Membrane</keyword>
<dbReference type="EMBL" id="CP002454">
    <property type="protein sequence ID" value="ADV67865.1"/>
    <property type="molecule type" value="Genomic_DNA"/>
</dbReference>
<dbReference type="Proteomes" id="UP000008635">
    <property type="component" value="Chromosome"/>
</dbReference>
<keyword evidence="3" id="KW-1185">Reference proteome</keyword>
<evidence type="ECO:0000256" key="1">
    <source>
        <dbReference type="SAM" id="Phobius"/>
    </source>
</evidence>
<dbReference type="KEGG" id="dmr:Deima_2227"/>
<dbReference type="STRING" id="709986.Deima_2227"/>
<reference evidence="3" key="2">
    <citation type="submission" date="2011-01" db="EMBL/GenBank/DDBJ databases">
        <title>The complete genome of Deinococcus maricopensis DSM 21211.</title>
        <authorList>
            <consortium name="US DOE Joint Genome Institute (JGI-PGF)"/>
            <person name="Lucas S."/>
            <person name="Copeland A."/>
            <person name="Lapidus A."/>
            <person name="Goodwin L."/>
            <person name="Pitluck S."/>
            <person name="Kyrpides N."/>
            <person name="Mavromatis K."/>
            <person name="Pagani I."/>
            <person name="Ivanova N."/>
            <person name="Ovchinnikova G."/>
            <person name="Zeytun A."/>
            <person name="Detter J.C."/>
            <person name="Han C."/>
            <person name="Land M."/>
            <person name="Hauser L."/>
            <person name="Markowitz V."/>
            <person name="Cheng J.-F."/>
            <person name="Hugenholtz P."/>
            <person name="Woyke T."/>
            <person name="Wu D."/>
            <person name="Pukall R."/>
            <person name="Gehrich-Schroeter G."/>
            <person name="Brambilla E."/>
            <person name="Klenk H.-P."/>
            <person name="Eisen J.A."/>
        </authorList>
    </citation>
    <scope>NUCLEOTIDE SEQUENCE [LARGE SCALE GENOMIC DNA]</scope>
    <source>
        <strain evidence="3">DSM 21211 / LMG 22137 / NRRL B-23946 / LB-34</strain>
    </source>
</reference>
<sequence>MSQSVAPAQKTAEAIAVLTFALTFVGLILERDVLIIVGLVLFVLSLVLVGMQDRRR</sequence>
<feature type="transmembrane region" description="Helical" evidence="1">
    <location>
        <begin position="12"/>
        <end position="29"/>
    </location>
</feature>
<proteinExistence type="predicted"/>
<protein>
    <submittedName>
        <fullName evidence="2">Uncharacterized protein</fullName>
    </submittedName>
</protein>
<gene>
    <name evidence="2" type="ordered locus">Deima_2227</name>
</gene>
<evidence type="ECO:0000313" key="2">
    <source>
        <dbReference type="EMBL" id="ADV67865.1"/>
    </source>
</evidence>
<reference evidence="2 3" key="1">
    <citation type="journal article" date="2011" name="Stand. Genomic Sci.">
        <title>Complete genome sequence of Deinococcus maricopensis type strain (LB-34).</title>
        <authorList>
            <person name="Pukall R."/>
            <person name="Zeytun A."/>
            <person name="Lucas S."/>
            <person name="Lapidus A."/>
            <person name="Hammon N."/>
            <person name="Deshpande S."/>
            <person name="Nolan M."/>
            <person name="Cheng J.F."/>
            <person name="Pitluck S."/>
            <person name="Liolios K."/>
            <person name="Pagani I."/>
            <person name="Mikhailova N."/>
            <person name="Ivanova N."/>
            <person name="Mavromatis K."/>
            <person name="Pati A."/>
            <person name="Tapia R."/>
            <person name="Han C."/>
            <person name="Goodwin L."/>
            <person name="Chen A."/>
            <person name="Palaniappan K."/>
            <person name="Land M."/>
            <person name="Hauser L."/>
            <person name="Chang Y.J."/>
            <person name="Jeffries C.D."/>
            <person name="Brambilla E.M."/>
            <person name="Rohde M."/>
            <person name="Goker M."/>
            <person name="Detter J.C."/>
            <person name="Woyke T."/>
            <person name="Bristow J."/>
            <person name="Eisen J.A."/>
            <person name="Markowitz V."/>
            <person name="Hugenholtz P."/>
            <person name="Kyrpides N.C."/>
            <person name="Klenk H.P."/>
        </authorList>
    </citation>
    <scope>NUCLEOTIDE SEQUENCE [LARGE SCALE GENOMIC DNA]</scope>
    <source>
        <strain evidence="3">DSM 21211 / LMG 22137 / NRRL B-23946 / LB-34</strain>
    </source>
</reference>
<dbReference type="HOGENOM" id="CLU_3006695_0_0_0"/>
<organism evidence="2 3">
    <name type="scientific">Deinococcus maricopensis (strain DSM 21211 / LMG 22137 / NRRL B-23946 / LB-34)</name>
    <dbReference type="NCBI Taxonomy" id="709986"/>
    <lineage>
        <taxon>Bacteria</taxon>
        <taxon>Thermotogati</taxon>
        <taxon>Deinococcota</taxon>
        <taxon>Deinococci</taxon>
        <taxon>Deinococcales</taxon>
        <taxon>Deinococcaceae</taxon>
        <taxon>Deinococcus</taxon>
    </lineage>
</organism>
<keyword evidence="1" id="KW-0812">Transmembrane</keyword>